<evidence type="ECO:0000256" key="2">
    <source>
        <dbReference type="ARBA" id="ARBA00022562"/>
    </source>
</evidence>
<keyword evidence="3" id="KW-0235">DNA replication</keyword>
<dbReference type="PROSITE" id="PS51206">
    <property type="entry name" value="SF3_HELICASE_1"/>
    <property type="match status" value="1"/>
</dbReference>
<sequence>MSGQIRCPGQGVRRLLWRGVRGESIGTCLGLTSEENQEAVIQDKEYVARPMPVIEVEQKLMNMRAYIGGVIQMTDGNGDVIENVVVYANLLNNMQCNEDWIIIGEKNKDDIFHVHTLARTGVRTDAYRRTQQSIWKGIQSHPAMIHEYGNSTCDMMKCQKAHKPCALLEYMCKAPIWICSNSDKLLQLTYDIATWDLGARFRTASEEKTPDIDKANPMVQEILQCIMEHNCKTLEDVIRKGPEIVVKHLHKAGFSSIVQNCLTYSKCVGHTWSLKQYASVVSDPSYIHSILLHQGLSPSDFDYVFWQWITKRHAKRNTIHIFGASNTGKSSFLAGLGKVCPGGEIVNGNNFNFEGLIDCYWGKWEEPLCSPEIAEKCKQIFEGMECAIPVKFKKPYMLPRTPIAITTNAPIWHWCENQKGPFMNRMWMYTFKHDMTNGRFIPRFIEPSCKCRSCTFSRGGTPSASCSTTEGLSGTEQPIQEQLVTRTTSKQSTMGSRSMSGTTGSSRQSDSAISSSGESSSDTTSRGSSSSTIDRSDRSSREHRSSDSSERICSTRRGSSEQMGTDPSRISSGSDSDGMGGSESSRTNVTGRVTGRHEVLSSMVSMGGARAKKRKVEFQIQTNQREMGRKLETLIVPGKNEWAAYLSFIYHRYEQAVSKPDLFAYEELDEDSE</sequence>
<keyword evidence="4" id="KW-0547">Nucleotide-binding</keyword>
<evidence type="ECO:0000256" key="1">
    <source>
        <dbReference type="ARBA" id="ARBA00004147"/>
    </source>
</evidence>
<feature type="compositionally biased region" description="Low complexity" evidence="6">
    <location>
        <begin position="571"/>
        <end position="585"/>
    </location>
</feature>
<dbReference type="InterPro" id="IPR027417">
    <property type="entry name" value="P-loop_NTPase"/>
</dbReference>
<dbReference type="EMBL" id="MW046575">
    <property type="protein sequence ID" value="QTE04015.1"/>
    <property type="molecule type" value="Genomic_DNA"/>
</dbReference>
<dbReference type="GO" id="GO:0019079">
    <property type="term" value="P:viral genome replication"/>
    <property type="evidence" value="ECO:0007669"/>
    <property type="project" value="InterPro"/>
</dbReference>
<dbReference type="Gene3D" id="3.40.50.300">
    <property type="entry name" value="P-loop containing nucleotide triphosphate hydrolases"/>
    <property type="match status" value="1"/>
</dbReference>
<feature type="compositionally biased region" description="Low complexity" evidence="6">
    <location>
        <begin position="491"/>
        <end position="533"/>
    </location>
</feature>
<dbReference type="GO" id="GO:0005524">
    <property type="term" value="F:ATP binding"/>
    <property type="evidence" value="ECO:0007669"/>
    <property type="project" value="UniProtKB-KW"/>
</dbReference>
<evidence type="ECO:0000259" key="7">
    <source>
        <dbReference type="PROSITE" id="PS51206"/>
    </source>
</evidence>
<keyword evidence="2" id="KW-1048">Host nucleus</keyword>
<feature type="compositionally biased region" description="Polar residues" evidence="6">
    <location>
        <begin position="556"/>
        <end position="570"/>
    </location>
</feature>
<feature type="compositionally biased region" description="Polar residues" evidence="6">
    <location>
        <begin position="456"/>
        <end position="490"/>
    </location>
</feature>
<evidence type="ECO:0000256" key="5">
    <source>
        <dbReference type="ARBA" id="ARBA00022840"/>
    </source>
</evidence>
<proteinExistence type="predicted"/>
<reference evidence="8" key="2">
    <citation type="journal article" date="2022" name="Gigascience">
        <title>Parvovirus dark matter in the cloaca of wild birds.</title>
        <authorList>
            <person name="Dai Z."/>
            <person name="Wang H."/>
            <person name="Wu H."/>
            <person name="Zhang Q."/>
            <person name="Ji L."/>
            <person name="Wang X."/>
            <person name="Shen Q."/>
            <person name="Yang S."/>
            <person name="Ma X."/>
            <person name="Shan T."/>
            <person name="Zhang W."/>
        </authorList>
    </citation>
    <scope>NUCLEOTIDE SEQUENCE</scope>
    <source>
        <strain evidence="8">Bls219par05</strain>
    </source>
</reference>
<feature type="region of interest" description="Disordered" evidence="6">
    <location>
        <begin position="456"/>
        <end position="589"/>
    </location>
</feature>
<dbReference type="SUPFAM" id="SSF52540">
    <property type="entry name" value="P-loop containing nucleoside triphosphate hydrolases"/>
    <property type="match status" value="1"/>
</dbReference>
<feature type="domain" description="SF3 helicase" evidence="7">
    <location>
        <begin position="300"/>
        <end position="444"/>
    </location>
</feature>
<evidence type="ECO:0000313" key="8">
    <source>
        <dbReference type="EMBL" id="QTE04015.1"/>
    </source>
</evidence>
<dbReference type="GO" id="GO:0042025">
    <property type="term" value="C:host cell nucleus"/>
    <property type="evidence" value="ECO:0007669"/>
    <property type="project" value="UniProtKB-SubCell"/>
</dbReference>
<evidence type="ECO:0000256" key="4">
    <source>
        <dbReference type="ARBA" id="ARBA00022741"/>
    </source>
</evidence>
<evidence type="ECO:0000256" key="3">
    <source>
        <dbReference type="ARBA" id="ARBA00022705"/>
    </source>
</evidence>
<feature type="compositionally biased region" description="Basic and acidic residues" evidence="6">
    <location>
        <begin position="534"/>
        <end position="550"/>
    </location>
</feature>
<comment type="subcellular location">
    <subcellularLocation>
        <location evidence="1">Host nucleus</location>
    </subcellularLocation>
</comment>
<accession>A0A8A4XDG2</accession>
<organism evidence="8">
    <name type="scientific">Cygnus atratus Chaphamaparvovirus</name>
    <dbReference type="NCBI Taxonomy" id="2794485"/>
    <lineage>
        <taxon>Viruses</taxon>
        <taxon>Monodnaviria</taxon>
        <taxon>Shotokuvirae</taxon>
        <taxon>Cossaviricota</taxon>
        <taxon>Quintoviricetes</taxon>
        <taxon>Piccovirales</taxon>
        <taxon>Parvoviridae</taxon>
        <taxon>Hamaparvovirinae</taxon>
        <taxon>Chaphamaparvovirus</taxon>
    </lineage>
</organism>
<dbReference type="InterPro" id="IPR014015">
    <property type="entry name" value="Helicase_SF3_DNA-vir"/>
</dbReference>
<dbReference type="GO" id="GO:0006260">
    <property type="term" value="P:DNA replication"/>
    <property type="evidence" value="ECO:0007669"/>
    <property type="project" value="UniProtKB-KW"/>
</dbReference>
<protein>
    <submittedName>
        <fullName evidence="8">Nonstructural protein</fullName>
    </submittedName>
</protein>
<reference evidence="8" key="1">
    <citation type="submission" date="2020-09" db="EMBL/GenBank/DDBJ databases">
        <authorList>
            <person name="Dai Z."/>
            <person name="Yang S."/>
            <person name="Zhang W."/>
        </authorList>
    </citation>
    <scope>NUCLEOTIDE SEQUENCE</scope>
    <source>
        <strain evidence="8">Bls219par05</strain>
    </source>
</reference>
<dbReference type="Pfam" id="PF01057">
    <property type="entry name" value="Parvo_NS1"/>
    <property type="match status" value="1"/>
</dbReference>
<dbReference type="InterPro" id="IPR001257">
    <property type="entry name" value="Parvovirus_NS1_helicase"/>
</dbReference>
<keyword evidence="5" id="KW-0067">ATP-binding</keyword>
<evidence type="ECO:0000256" key="6">
    <source>
        <dbReference type="SAM" id="MobiDB-lite"/>
    </source>
</evidence>
<name>A0A8A4XDG2_9VIRU</name>